<dbReference type="PROSITE" id="PS51257">
    <property type="entry name" value="PROKAR_LIPOPROTEIN"/>
    <property type="match status" value="1"/>
</dbReference>
<gene>
    <name evidence="2" type="primary">ORF32</name>
</gene>
<proteinExistence type="predicted"/>
<reference evidence="2" key="1">
    <citation type="journal article" date="2021" name="Virus">
        <title>The discovery, distribution and diversity of DNA viruses associated with Drosophila melanogaster in Europe.</title>
        <authorList>
            <person name="Wallace M.A."/>
            <person name="Coffman K.A."/>
            <person name="Gilbert C."/>
            <person name="Ravindran S."/>
            <person name="Albery G.F."/>
            <person name="Abbott J."/>
            <person name="Argyridou E."/>
            <person name="Bellosta P."/>
            <person name="Betancourt A.J."/>
            <person name="Colinet H."/>
            <person name="Eric K."/>
            <person name="Glaser-Schmitt A."/>
            <person name="Grath S."/>
            <person name="Jelic M."/>
            <person name="Kankare M."/>
            <person name="Kozeretska I."/>
            <person name="Loeschcke V."/>
            <person name="Montchamp-Moreau C."/>
            <person name="Ometto L."/>
            <person name="Onder B.S."/>
            <person name="Orengo D.J."/>
            <person name="Parsch J."/>
            <person name="Pascual M."/>
            <person name="Patenkovic A."/>
            <person name="Puerma E."/>
            <person name="Ritchie M.G."/>
            <person name="Rota-Stabelli O."/>
            <person name="Schou M.F."/>
            <person name="Serga S.V."/>
            <person name="Stamenkovic-Radak M."/>
            <person name="Tanaskovic M."/>
            <person name="Veselinovic M.S."/>
            <person name="Vieira J."/>
            <person name="Vieira C.P."/>
            <person name="Kapun M."/>
            <person name="Flatt T."/>
            <person name="Gonzalez J."/>
            <person name="Staubach F."/>
            <person name="Obbard D.J."/>
        </authorList>
    </citation>
    <scope>NUCLEOTIDE SEQUENCE</scope>
    <source>
        <strain evidence="2">Filamentous_ES_Gim_15_30_pool</strain>
    </source>
</reference>
<sequence>MKSFILLDNFLNVTSFTIDIVISSLLGIACNVAFIKLNVLVIFTKVSCIVILENIFCILSSSSFSVLMFLSLSALHSFDDLTMSFCKTLMSDKIFCNGALILSSINDSPFFIRTFKLSINTF</sequence>
<feature type="transmembrane region" description="Helical" evidence="1">
    <location>
        <begin position="20"/>
        <end position="43"/>
    </location>
</feature>
<accession>A0A6M9U088</accession>
<protein>
    <submittedName>
        <fullName evidence="2">Uncharacterized protein</fullName>
    </submittedName>
</protein>
<keyword evidence="1" id="KW-1133">Transmembrane helix</keyword>
<keyword evidence="1" id="KW-0472">Membrane</keyword>
<name>A0A6M9U088_9VIRU</name>
<feature type="transmembrane region" description="Helical" evidence="1">
    <location>
        <begin position="55"/>
        <end position="75"/>
    </location>
</feature>
<evidence type="ECO:0000256" key="1">
    <source>
        <dbReference type="SAM" id="Phobius"/>
    </source>
</evidence>
<organism evidence="2">
    <name type="scientific">Drosophila-associated filamentous virus</name>
    <dbReference type="NCBI Taxonomy" id="2743186"/>
    <lineage>
        <taxon>Viruses</taxon>
    </lineage>
</organism>
<evidence type="ECO:0000313" key="2">
    <source>
        <dbReference type="EMBL" id="QKN22486.1"/>
    </source>
</evidence>
<keyword evidence="1" id="KW-0812">Transmembrane</keyword>
<dbReference type="EMBL" id="MT496835">
    <property type="protein sequence ID" value="QKN22486.1"/>
    <property type="molecule type" value="Genomic_DNA"/>
</dbReference>